<evidence type="ECO:0000313" key="11">
    <source>
        <dbReference type="EMBL" id="PIK62659.1"/>
    </source>
</evidence>
<evidence type="ECO:0000256" key="4">
    <source>
        <dbReference type="ARBA" id="ARBA00023186"/>
    </source>
</evidence>
<dbReference type="STRING" id="307972.A0A2G8LQY0"/>
<dbReference type="GO" id="GO:0005681">
    <property type="term" value="C:spliceosomal complex"/>
    <property type="evidence" value="ECO:0007669"/>
    <property type="project" value="TreeGrafter"/>
</dbReference>
<feature type="domain" description="J" evidence="9">
    <location>
        <begin position="28"/>
        <end position="93"/>
    </location>
</feature>
<dbReference type="SUPFAM" id="SSF54928">
    <property type="entry name" value="RNA-binding domain, RBD"/>
    <property type="match status" value="1"/>
</dbReference>
<feature type="coiled-coil region" evidence="7">
    <location>
        <begin position="89"/>
        <end position="155"/>
    </location>
</feature>
<keyword evidence="4" id="KW-0143">Chaperone</keyword>
<dbReference type="OrthoDB" id="259708at2759"/>
<keyword evidence="12" id="KW-1185">Reference proteome</keyword>
<evidence type="ECO:0000313" key="12">
    <source>
        <dbReference type="Proteomes" id="UP000230750"/>
    </source>
</evidence>
<comment type="caution">
    <text evidence="11">The sequence shown here is derived from an EMBL/GenBank/DDBJ whole genome shotgun (WGS) entry which is preliminary data.</text>
</comment>
<dbReference type="GO" id="GO:0005737">
    <property type="term" value="C:cytoplasm"/>
    <property type="evidence" value="ECO:0007669"/>
    <property type="project" value="UniProtKB-SubCell"/>
</dbReference>
<dbReference type="PANTHER" id="PTHR44313">
    <property type="entry name" value="DNAJ HOMOLOG SUBFAMILY C MEMBER 17"/>
    <property type="match status" value="1"/>
</dbReference>
<sequence>MGQIGPVKIIDSAPSLTMASKKAIGEFDYYEILEVLPSASDKEIKKAYRKKALKYHPDKNPDNPKAEEQWEKLSKALEVLTDASARAAYDKVQKAKKAAELRNRELDGKRKKFKQDLEAREAASRNIKESADDAVRRLEREIKRLREEGSRILEEEQERLRKEVKETPLEETPKLKVRWKSQKGDAKNGGYSEVYLNGCLGKFGQINHIIISKKKNGSAIVEFATVDAAERAISGAVGLPDNPLQMSWLSGRPIKFFQAMREEENGEDFEQKVLAKMRDAQRAKDENNVEQSRDQSEHKLPSNIETPDSRDQSEINEADILQRLKQARSESTKAQSEETTPGTFNFPMFGTFDTNIDIGNVDSATARDESGRNNETLEKSSAKARDFESLAMMKLRRAEERRKLIQEMMKDDMADD</sequence>
<evidence type="ECO:0000259" key="9">
    <source>
        <dbReference type="PROSITE" id="PS50076"/>
    </source>
</evidence>
<dbReference type="InterPro" id="IPR034254">
    <property type="entry name" value="DNAJC17_RRM"/>
</dbReference>
<evidence type="ECO:0000256" key="7">
    <source>
        <dbReference type="SAM" id="Coils"/>
    </source>
</evidence>
<dbReference type="EMBL" id="MRZV01000007">
    <property type="protein sequence ID" value="PIK62659.1"/>
    <property type="molecule type" value="Genomic_DNA"/>
</dbReference>
<gene>
    <name evidence="11" type="ORF">BSL78_00353</name>
</gene>
<dbReference type="Pfam" id="PF00076">
    <property type="entry name" value="RRM_1"/>
    <property type="match status" value="1"/>
</dbReference>
<evidence type="ECO:0000256" key="8">
    <source>
        <dbReference type="SAM" id="MobiDB-lite"/>
    </source>
</evidence>
<feature type="compositionally biased region" description="Polar residues" evidence="8">
    <location>
        <begin position="332"/>
        <end position="343"/>
    </location>
</feature>
<accession>A0A2G8LQY0</accession>
<dbReference type="SMART" id="SM00271">
    <property type="entry name" value="DnaJ"/>
    <property type="match status" value="1"/>
</dbReference>
<dbReference type="GO" id="GO:0003723">
    <property type="term" value="F:RNA binding"/>
    <property type="evidence" value="ECO:0007669"/>
    <property type="project" value="UniProtKB-UniRule"/>
</dbReference>
<protein>
    <submittedName>
        <fullName evidence="11">Putative dnaJ-like subfamily C member 17</fullName>
    </submittedName>
</protein>
<evidence type="ECO:0000259" key="10">
    <source>
        <dbReference type="PROSITE" id="PS50102"/>
    </source>
</evidence>
<dbReference type="Gene3D" id="1.10.287.110">
    <property type="entry name" value="DnaJ domain"/>
    <property type="match status" value="1"/>
</dbReference>
<dbReference type="Pfam" id="PF00226">
    <property type="entry name" value="DnaJ"/>
    <property type="match status" value="1"/>
</dbReference>
<feature type="compositionally biased region" description="Basic and acidic residues" evidence="8">
    <location>
        <begin position="365"/>
        <end position="383"/>
    </location>
</feature>
<organism evidence="11 12">
    <name type="scientific">Stichopus japonicus</name>
    <name type="common">Sea cucumber</name>
    <dbReference type="NCBI Taxonomy" id="307972"/>
    <lineage>
        <taxon>Eukaryota</taxon>
        <taxon>Metazoa</taxon>
        <taxon>Echinodermata</taxon>
        <taxon>Eleutherozoa</taxon>
        <taxon>Echinozoa</taxon>
        <taxon>Holothuroidea</taxon>
        <taxon>Aspidochirotacea</taxon>
        <taxon>Aspidochirotida</taxon>
        <taxon>Stichopodidae</taxon>
        <taxon>Apostichopus</taxon>
    </lineage>
</organism>
<keyword evidence="3" id="KW-0963">Cytoplasm</keyword>
<feature type="compositionally biased region" description="Basic and acidic residues" evidence="8">
    <location>
        <begin position="278"/>
        <end position="300"/>
    </location>
</feature>
<dbReference type="InterPro" id="IPR000504">
    <property type="entry name" value="RRM_dom"/>
</dbReference>
<evidence type="ECO:0000256" key="5">
    <source>
        <dbReference type="ARBA" id="ARBA00023242"/>
    </source>
</evidence>
<dbReference type="InterPro" id="IPR001623">
    <property type="entry name" value="DnaJ_domain"/>
</dbReference>
<feature type="region of interest" description="Disordered" evidence="8">
    <location>
        <begin position="363"/>
        <end position="383"/>
    </location>
</feature>
<dbReference type="GO" id="GO:0000390">
    <property type="term" value="P:spliceosomal complex disassembly"/>
    <property type="evidence" value="ECO:0007669"/>
    <property type="project" value="TreeGrafter"/>
</dbReference>
<feature type="domain" description="RRM" evidence="10">
    <location>
        <begin position="173"/>
        <end position="261"/>
    </location>
</feature>
<dbReference type="AlphaFoldDB" id="A0A2G8LQY0"/>
<proteinExistence type="predicted"/>
<dbReference type="InterPro" id="IPR012677">
    <property type="entry name" value="Nucleotide-bd_a/b_plait_sf"/>
</dbReference>
<dbReference type="CDD" id="cd12429">
    <property type="entry name" value="RRM_DNAJC17"/>
    <property type="match status" value="1"/>
</dbReference>
<dbReference type="PROSITE" id="PS50076">
    <property type="entry name" value="DNAJ_2"/>
    <property type="match status" value="1"/>
</dbReference>
<evidence type="ECO:0000256" key="1">
    <source>
        <dbReference type="ARBA" id="ARBA00004123"/>
    </source>
</evidence>
<feature type="region of interest" description="Disordered" evidence="8">
    <location>
        <begin position="278"/>
        <end position="347"/>
    </location>
</feature>
<keyword evidence="7" id="KW-0175">Coiled coil</keyword>
<dbReference type="PROSITE" id="PS50102">
    <property type="entry name" value="RRM"/>
    <property type="match status" value="1"/>
</dbReference>
<evidence type="ECO:0000256" key="2">
    <source>
        <dbReference type="ARBA" id="ARBA00004496"/>
    </source>
</evidence>
<dbReference type="PRINTS" id="PR00625">
    <property type="entry name" value="JDOMAIN"/>
</dbReference>
<comment type="subcellular location">
    <subcellularLocation>
        <location evidence="2">Cytoplasm</location>
    </subcellularLocation>
    <subcellularLocation>
        <location evidence="1">Nucleus</location>
    </subcellularLocation>
</comment>
<dbReference type="InterPro" id="IPR035979">
    <property type="entry name" value="RBD_domain_sf"/>
</dbReference>
<dbReference type="Gene3D" id="3.30.70.330">
    <property type="match status" value="1"/>
</dbReference>
<dbReference type="Proteomes" id="UP000230750">
    <property type="component" value="Unassembled WGS sequence"/>
</dbReference>
<dbReference type="PANTHER" id="PTHR44313:SF1">
    <property type="entry name" value="DNAJ HOMOLOG SUBFAMILY C MEMBER 17"/>
    <property type="match status" value="1"/>
</dbReference>
<reference evidence="11 12" key="1">
    <citation type="journal article" date="2017" name="PLoS Biol.">
        <title>The sea cucumber genome provides insights into morphological evolution and visceral regeneration.</title>
        <authorList>
            <person name="Zhang X."/>
            <person name="Sun L."/>
            <person name="Yuan J."/>
            <person name="Sun Y."/>
            <person name="Gao Y."/>
            <person name="Zhang L."/>
            <person name="Li S."/>
            <person name="Dai H."/>
            <person name="Hamel J.F."/>
            <person name="Liu C."/>
            <person name="Yu Y."/>
            <person name="Liu S."/>
            <person name="Lin W."/>
            <person name="Guo K."/>
            <person name="Jin S."/>
            <person name="Xu P."/>
            <person name="Storey K.B."/>
            <person name="Huan P."/>
            <person name="Zhang T."/>
            <person name="Zhou Y."/>
            <person name="Zhang J."/>
            <person name="Lin C."/>
            <person name="Li X."/>
            <person name="Xing L."/>
            <person name="Huo D."/>
            <person name="Sun M."/>
            <person name="Wang L."/>
            <person name="Mercier A."/>
            <person name="Li F."/>
            <person name="Yang H."/>
            <person name="Xiang J."/>
        </authorList>
    </citation>
    <scope>NUCLEOTIDE SEQUENCE [LARGE SCALE GENOMIC DNA]</scope>
    <source>
        <strain evidence="11">Shaxun</strain>
        <tissue evidence="11">Muscle</tissue>
    </source>
</reference>
<evidence type="ECO:0000256" key="3">
    <source>
        <dbReference type="ARBA" id="ARBA00022490"/>
    </source>
</evidence>
<dbReference type="CDD" id="cd06257">
    <property type="entry name" value="DnaJ"/>
    <property type="match status" value="1"/>
</dbReference>
<dbReference type="SUPFAM" id="SSF46565">
    <property type="entry name" value="Chaperone J-domain"/>
    <property type="match status" value="1"/>
</dbReference>
<dbReference type="InterPro" id="IPR036869">
    <property type="entry name" value="J_dom_sf"/>
</dbReference>
<keyword evidence="5" id="KW-0539">Nucleus</keyword>
<evidence type="ECO:0000256" key="6">
    <source>
        <dbReference type="PROSITE-ProRule" id="PRU00176"/>
    </source>
</evidence>
<dbReference type="InterPro" id="IPR052094">
    <property type="entry name" value="Pre-mRNA-splicing_ERAD"/>
</dbReference>
<keyword evidence="6" id="KW-0694">RNA-binding</keyword>
<name>A0A2G8LQY0_STIJA</name>